<name>A0A0K9GYI9_9BACI</name>
<dbReference type="PATRIC" id="fig|1679170.3.peg.4787"/>
<sequence length="92" mass="10535">MLAFISKLFTKKTKVTLEFCQTNLDRFLEEEYTEEYGEFLKSPQVSYKEYECLSECKLCKKSAYAKLNGAMITGIDSGDLLAQLKDKVNANK</sequence>
<dbReference type="OrthoDB" id="2679644at2"/>
<organism evidence="1 2">
    <name type="scientific">Peribacillus loiseleuriae</name>
    <dbReference type="NCBI Taxonomy" id="1679170"/>
    <lineage>
        <taxon>Bacteria</taxon>
        <taxon>Bacillati</taxon>
        <taxon>Bacillota</taxon>
        <taxon>Bacilli</taxon>
        <taxon>Bacillales</taxon>
        <taxon>Bacillaceae</taxon>
        <taxon>Peribacillus</taxon>
    </lineage>
</organism>
<proteinExistence type="predicted"/>
<evidence type="ECO:0000313" key="1">
    <source>
        <dbReference type="EMBL" id="KMY51733.1"/>
    </source>
</evidence>
<dbReference type="AlphaFoldDB" id="A0A0K9GYI9"/>
<protein>
    <recommendedName>
        <fullName evidence="3">DUF1450 domain-containing protein</fullName>
    </recommendedName>
</protein>
<dbReference type="EMBL" id="LFZW01000001">
    <property type="protein sequence ID" value="KMY51733.1"/>
    <property type="molecule type" value="Genomic_DNA"/>
</dbReference>
<dbReference type="STRING" id="1679170.AC625_21210"/>
<dbReference type="InterPro" id="IPR009910">
    <property type="entry name" value="DUF1450"/>
</dbReference>
<gene>
    <name evidence="1" type="ORF">AC625_21210</name>
</gene>
<keyword evidence="2" id="KW-1185">Reference proteome</keyword>
<evidence type="ECO:0000313" key="2">
    <source>
        <dbReference type="Proteomes" id="UP000037146"/>
    </source>
</evidence>
<dbReference type="Pfam" id="PF07293">
    <property type="entry name" value="DUF1450"/>
    <property type="match status" value="1"/>
</dbReference>
<dbReference type="RefSeq" id="WP_049683082.1">
    <property type="nucleotide sequence ID" value="NZ_LFZW01000001.1"/>
</dbReference>
<reference evidence="2" key="1">
    <citation type="submission" date="2015-07" db="EMBL/GenBank/DDBJ databases">
        <title>Genome sequencing project for genomic taxonomy and phylogenomics of Bacillus-like bacteria.</title>
        <authorList>
            <person name="Liu B."/>
            <person name="Wang J."/>
            <person name="Zhu Y."/>
            <person name="Liu G."/>
            <person name="Chen Q."/>
            <person name="Chen Z."/>
            <person name="Lan J."/>
            <person name="Che J."/>
            <person name="Ge C."/>
            <person name="Shi H."/>
            <person name="Pan Z."/>
            <person name="Liu X."/>
        </authorList>
    </citation>
    <scope>NUCLEOTIDE SEQUENCE [LARGE SCALE GENOMIC DNA]</scope>
    <source>
        <strain evidence="2">FJAT-27997</strain>
    </source>
</reference>
<evidence type="ECO:0008006" key="3">
    <source>
        <dbReference type="Google" id="ProtNLM"/>
    </source>
</evidence>
<comment type="caution">
    <text evidence="1">The sequence shown here is derived from an EMBL/GenBank/DDBJ whole genome shotgun (WGS) entry which is preliminary data.</text>
</comment>
<accession>A0A0K9GYI9</accession>
<dbReference type="Proteomes" id="UP000037146">
    <property type="component" value="Unassembled WGS sequence"/>
</dbReference>